<organism evidence="2 3">
    <name type="scientific">Meloidogyne hapla</name>
    <name type="common">Root-knot nematode worm</name>
    <dbReference type="NCBI Taxonomy" id="6305"/>
    <lineage>
        <taxon>Eukaryota</taxon>
        <taxon>Metazoa</taxon>
        <taxon>Ecdysozoa</taxon>
        <taxon>Nematoda</taxon>
        <taxon>Chromadorea</taxon>
        <taxon>Rhabditida</taxon>
        <taxon>Tylenchina</taxon>
        <taxon>Tylenchomorpha</taxon>
        <taxon>Tylenchoidea</taxon>
        <taxon>Meloidogynidae</taxon>
        <taxon>Meloidogyninae</taxon>
        <taxon>Meloidogyne</taxon>
    </lineage>
</organism>
<sequence length="160" mass="17839">MLTSVVQHTKTIAIEVVSGSQLNFIAAVVALFGLCFLFLYYLLTSELGYFNKTIDRKFEREMETTRNQLISEMRSLFQAGNRVDGTGDNLQPISTKSPIDISRKNTAYDGTLPNAVISVKYGKCSALVENLEGIGLSIKWLSPSSTNFPHLTCRKRCLFC</sequence>
<keyword evidence="1" id="KW-0472">Membrane</keyword>
<keyword evidence="1" id="KW-0812">Transmembrane</keyword>
<keyword evidence="2" id="KW-1185">Reference proteome</keyword>
<protein>
    <submittedName>
        <fullName evidence="3">Col_cuticle_N domain-containing protein</fullName>
    </submittedName>
</protein>
<evidence type="ECO:0000313" key="2">
    <source>
        <dbReference type="Proteomes" id="UP000095281"/>
    </source>
</evidence>
<feature type="transmembrane region" description="Helical" evidence="1">
    <location>
        <begin position="24"/>
        <end position="43"/>
    </location>
</feature>
<dbReference type="WBParaSite" id="MhA1_Contig95.frz3.gene9">
    <property type="protein sequence ID" value="MhA1_Contig95.frz3.gene9"/>
    <property type="gene ID" value="MhA1_Contig95.frz3.gene9"/>
</dbReference>
<dbReference type="Proteomes" id="UP000095281">
    <property type="component" value="Unplaced"/>
</dbReference>
<name>A0A1I8C202_MELHA</name>
<keyword evidence="1" id="KW-1133">Transmembrane helix</keyword>
<proteinExistence type="predicted"/>
<accession>A0A1I8C202</accession>
<evidence type="ECO:0000256" key="1">
    <source>
        <dbReference type="SAM" id="Phobius"/>
    </source>
</evidence>
<evidence type="ECO:0000313" key="3">
    <source>
        <dbReference type="WBParaSite" id="MhA1_Contig95.frz3.gene9"/>
    </source>
</evidence>
<reference evidence="3" key="1">
    <citation type="submission" date="2016-11" db="UniProtKB">
        <authorList>
            <consortium name="WormBaseParasite"/>
        </authorList>
    </citation>
    <scope>IDENTIFICATION</scope>
</reference>
<dbReference type="AlphaFoldDB" id="A0A1I8C202"/>